<dbReference type="EMBL" id="MUJZ01069432">
    <property type="protein sequence ID" value="OTF69642.1"/>
    <property type="molecule type" value="Genomic_DNA"/>
</dbReference>
<protein>
    <submittedName>
        <fullName evidence="3">Uncharacterized protein</fullName>
    </submittedName>
</protein>
<feature type="compositionally biased region" description="Polar residues" evidence="2">
    <location>
        <begin position="1"/>
        <end position="27"/>
    </location>
</feature>
<evidence type="ECO:0000256" key="1">
    <source>
        <dbReference type="SAM" id="Coils"/>
    </source>
</evidence>
<proteinExistence type="predicted"/>
<feature type="non-terminal residue" evidence="3">
    <location>
        <position position="171"/>
    </location>
</feature>
<keyword evidence="1" id="KW-0175">Coiled coil</keyword>
<feature type="region of interest" description="Disordered" evidence="2">
    <location>
        <begin position="139"/>
        <end position="171"/>
    </location>
</feature>
<evidence type="ECO:0000313" key="3">
    <source>
        <dbReference type="EMBL" id="OTF69642.1"/>
    </source>
</evidence>
<keyword evidence="4" id="KW-1185">Reference proteome</keyword>
<evidence type="ECO:0000313" key="4">
    <source>
        <dbReference type="Proteomes" id="UP000194236"/>
    </source>
</evidence>
<sequence length="171" mass="19495">MLASNERQPSQSIDSSITKDSNVVSVNQKDDDDEELNVMLMLIDKAKELEQQKHEEQKQQQTMIKKEIVKELDEIKVEKVEVYTDHHHQKQQPSKQVKKSAHKVQGTTRKTIESSQSIPMERLLPVGGELCEAIHTSLQRRPLYPSMLQQSQSMDMKSGEQQTVTTPSSLG</sequence>
<feature type="compositionally biased region" description="Polar residues" evidence="2">
    <location>
        <begin position="147"/>
        <end position="171"/>
    </location>
</feature>
<feature type="region of interest" description="Disordered" evidence="2">
    <location>
        <begin position="1"/>
        <end position="31"/>
    </location>
</feature>
<feature type="compositionally biased region" description="Polar residues" evidence="2">
    <location>
        <begin position="105"/>
        <end position="115"/>
    </location>
</feature>
<evidence type="ECO:0000256" key="2">
    <source>
        <dbReference type="SAM" id="MobiDB-lite"/>
    </source>
</evidence>
<name>A0A1Y3AMG1_EURMA</name>
<reference evidence="3 4" key="1">
    <citation type="submission" date="2017-03" db="EMBL/GenBank/DDBJ databases">
        <title>Genome Survey of Euroglyphus maynei.</title>
        <authorList>
            <person name="Arlian L.G."/>
            <person name="Morgan M.S."/>
            <person name="Rider S.D."/>
        </authorList>
    </citation>
    <scope>NUCLEOTIDE SEQUENCE [LARGE SCALE GENOMIC DNA]</scope>
    <source>
        <strain evidence="3">Arlian Lab</strain>
        <tissue evidence="3">Whole body</tissue>
    </source>
</reference>
<accession>A0A1Y3AMG1</accession>
<gene>
    <name evidence="3" type="ORF">BLA29_010805</name>
</gene>
<organism evidence="3 4">
    <name type="scientific">Euroglyphus maynei</name>
    <name type="common">Mayne's house dust mite</name>
    <dbReference type="NCBI Taxonomy" id="6958"/>
    <lineage>
        <taxon>Eukaryota</taxon>
        <taxon>Metazoa</taxon>
        <taxon>Ecdysozoa</taxon>
        <taxon>Arthropoda</taxon>
        <taxon>Chelicerata</taxon>
        <taxon>Arachnida</taxon>
        <taxon>Acari</taxon>
        <taxon>Acariformes</taxon>
        <taxon>Sarcoptiformes</taxon>
        <taxon>Astigmata</taxon>
        <taxon>Psoroptidia</taxon>
        <taxon>Analgoidea</taxon>
        <taxon>Pyroglyphidae</taxon>
        <taxon>Pyroglyphinae</taxon>
        <taxon>Euroglyphus</taxon>
    </lineage>
</organism>
<comment type="caution">
    <text evidence="3">The sequence shown here is derived from an EMBL/GenBank/DDBJ whole genome shotgun (WGS) entry which is preliminary data.</text>
</comment>
<dbReference type="Proteomes" id="UP000194236">
    <property type="component" value="Unassembled WGS sequence"/>
</dbReference>
<feature type="coiled-coil region" evidence="1">
    <location>
        <begin position="39"/>
        <end position="66"/>
    </location>
</feature>
<dbReference type="AlphaFoldDB" id="A0A1Y3AMG1"/>
<feature type="region of interest" description="Disordered" evidence="2">
    <location>
        <begin position="83"/>
        <end position="115"/>
    </location>
</feature>